<name>A0AC35TXF3_9BILA</name>
<dbReference type="Proteomes" id="UP000095286">
    <property type="component" value="Unplaced"/>
</dbReference>
<dbReference type="WBParaSite" id="RSKR_0000509300.1">
    <property type="protein sequence ID" value="RSKR_0000509300.1"/>
    <property type="gene ID" value="RSKR_0000509300"/>
</dbReference>
<organism evidence="1 2">
    <name type="scientific">Rhabditophanes sp. KR3021</name>
    <dbReference type="NCBI Taxonomy" id="114890"/>
    <lineage>
        <taxon>Eukaryota</taxon>
        <taxon>Metazoa</taxon>
        <taxon>Ecdysozoa</taxon>
        <taxon>Nematoda</taxon>
        <taxon>Chromadorea</taxon>
        <taxon>Rhabditida</taxon>
        <taxon>Tylenchina</taxon>
        <taxon>Panagrolaimomorpha</taxon>
        <taxon>Strongyloidoidea</taxon>
        <taxon>Alloionematidae</taxon>
        <taxon>Rhabditophanes</taxon>
    </lineage>
</organism>
<protein>
    <submittedName>
        <fullName evidence="2">Nicastrin</fullName>
    </submittedName>
</protein>
<reference evidence="2" key="1">
    <citation type="submission" date="2016-11" db="UniProtKB">
        <authorList>
            <consortium name="WormBaseParasite"/>
        </authorList>
    </citation>
    <scope>IDENTIFICATION</scope>
    <source>
        <strain evidence="2">KR3021</strain>
    </source>
</reference>
<evidence type="ECO:0000313" key="1">
    <source>
        <dbReference type="Proteomes" id="UP000095286"/>
    </source>
</evidence>
<sequence length="785" mass="90280">MQFKASSLAKHSPELLTVMSQMYQDDLNYNSTKIMKLIKKFEHTGMLDTFQKSYQSVDDFVISCQYGRKKQCMDSVKQFLTPNGICFSISPNSTVVRAGPESTLSILLNLETYDSIPGYVNDPGVILSIYDSNYTYPTRFYDDGVHLEPGKLVTIPINDIRSFERHHTECGVTSSGSFTPKQYSKLACEWVAKTEVIGKECKCSPLNSPDNRFIFGDDLGSGHFNKHFVFNVTSSSLPNCTLEQEYTCVKLILEQPLVKLQENYKNNNKCPEDCSDVRFTTIVFGNELDVNEVSSLLPINWEDEKEKKISDFYKAFALIPKNRISIIKSIQKLSIEAQEFIHSTKTLLHDFNNINKSVLFDVQNIKIHNCEAMFDSTILPKVFLELNTRERIWRNFAIYYDYVLTPNLVETPRLLKYNFNKFYGNENVNMFGRQNSTNDLNKENMDTLFDASMFELKLIQSSLENPLSVFGIKSMLEGERNTTINLMKNLVNATSQCLSKWKMTKNEESAAHRCGNVFNDNFIPLQAARFVAKILNGSDFLADFYQSLKNLTTIINNSAGKNGAKIFTYNNFEINLNEFQSFYKDDGNDLPLLFEIFRQRKLIQFEIPAKSSDISTTLFHFINSRSYFYSHKLDTAKSPFISLLNRTAYCFSNFSTTITTLKKQPFLRADWISRLNRDVIIAQSYSPGPQFDKVNLLHVKLYFSHIKRETIKNERSYNIFLLLAELGGTIGLYLGASIITGTFKFAFYFNQSFEIIQVWSQLSSYFQLMFSPENMFTKIGKMNLN</sequence>
<accession>A0AC35TXF3</accession>
<evidence type="ECO:0000313" key="2">
    <source>
        <dbReference type="WBParaSite" id="RSKR_0000509300.1"/>
    </source>
</evidence>
<proteinExistence type="predicted"/>